<dbReference type="RefSeq" id="WP_329501042.1">
    <property type="nucleotide sequence ID" value="NZ_CP108460.1"/>
</dbReference>
<evidence type="ECO:0000256" key="4">
    <source>
        <dbReference type="SAM" id="Phobius"/>
    </source>
</evidence>
<protein>
    <submittedName>
        <fullName evidence="6">Copper resistance protein CopC</fullName>
    </submittedName>
</protein>
<keyword evidence="7" id="KW-1185">Reference proteome</keyword>
<dbReference type="Pfam" id="PF04234">
    <property type="entry name" value="CopC"/>
    <property type="match status" value="1"/>
</dbReference>
<gene>
    <name evidence="6" type="ORF">OG469_02145</name>
</gene>
<evidence type="ECO:0000313" key="7">
    <source>
        <dbReference type="Proteomes" id="UP001432014"/>
    </source>
</evidence>
<evidence type="ECO:0000256" key="2">
    <source>
        <dbReference type="ARBA" id="ARBA00023008"/>
    </source>
</evidence>
<reference evidence="6 7" key="1">
    <citation type="submission" date="2022-10" db="EMBL/GenBank/DDBJ databases">
        <title>The complete genomes of actinobacterial strains from the NBC collection.</title>
        <authorList>
            <person name="Joergensen T.S."/>
            <person name="Alvarez Arevalo M."/>
            <person name="Sterndorff E.B."/>
            <person name="Faurdal D."/>
            <person name="Vuksanovic O."/>
            <person name="Mourched A.-S."/>
            <person name="Charusanti P."/>
            <person name="Shaw S."/>
            <person name="Blin K."/>
            <person name="Weber T."/>
        </authorList>
    </citation>
    <scope>NUCLEOTIDE SEQUENCE [LARGE SCALE GENOMIC DNA]</scope>
    <source>
        <strain evidence="6 7">NBC_01247</strain>
    </source>
</reference>
<feature type="region of interest" description="Disordered" evidence="3">
    <location>
        <begin position="1"/>
        <end position="23"/>
    </location>
</feature>
<dbReference type="InterPro" id="IPR007348">
    <property type="entry name" value="CopC_dom"/>
</dbReference>
<keyword evidence="4" id="KW-0472">Membrane</keyword>
<feature type="transmembrane region" description="Helical" evidence="4">
    <location>
        <begin position="174"/>
        <end position="194"/>
    </location>
</feature>
<keyword evidence="1" id="KW-0732">Signal</keyword>
<dbReference type="EMBL" id="CP108482">
    <property type="protein sequence ID" value="WUS54411.1"/>
    <property type="molecule type" value="Genomic_DNA"/>
</dbReference>
<feature type="transmembrane region" description="Helical" evidence="4">
    <location>
        <begin position="28"/>
        <end position="46"/>
    </location>
</feature>
<organism evidence="6 7">
    <name type="scientific">Kitasatospora herbaricolor</name>
    <dbReference type="NCBI Taxonomy" id="68217"/>
    <lineage>
        <taxon>Bacteria</taxon>
        <taxon>Bacillati</taxon>
        <taxon>Actinomycetota</taxon>
        <taxon>Actinomycetes</taxon>
        <taxon>Kitasatosporales</taxon>
        <taxon>Streptomycetaceae</taxon>
        <taxon>Kitasatospora</taxon>
    </lineage>
</organism>
<dbReference type="InterPro" id="IPR014756">
    <property type="entry name" value="Ig_E-set"/>
</dbReference>
<keyword evidence="4" id="KW-0812">Transmembrane</keyword>
<evidence type="ECO:0000256" key="1">
    <source>
        <dbReference type="ARBA" id="ARBA00022729"/>
    </source>
</evidence>
<dbReference type="Gene3D" id="2.60.40.1220">
    <property type="match status" value="1"/>
</dbReference>
<keyword evidence="2" id="KW-0186">Copper</keyword>
<evidence type="ECO:0000259" key="5">
    <source>
        <dbReference type="Pfam" id="PF04234"/>
    </source>
</evidence>
<feature type="domain" description="CopC" evidence="5">
    <location>
        <begin position="54"/>
        <end position="143"/>
    </location>
</feature>
<dbReference type="Proteomes" id="UP001432014">
    <property type="component" value="Chromosome"/>
</dbReference>
<evidence type="ECO:0000256" key="3">
    <source>
        <dbReference type="SAM" id="MobiDB-lite"/>
    </source>
</evidence>
<keyword evidence="4" id="KW-1133">Transmembrane helix</keyword>
<evidence type="ECO:0000313" key="6">
    <source>
        <dbReference type="EMBL" id="WUS54411.1"/>
    </source>
</evidence>
<proteinExistence type="predicted"/>
<sequence>MTVTEARPAAATDPTPAPGGSPRSFQRMMAGALAVLVVVLAALAWASSAVPVRLTGVTPGDGSAVAQAPSEVQLTFSGRLTAESVFAQVSSADGGSVTRGPARVDGQRLIVPVSAGADGTYLVVYRLALGGGREVSGRTGFTVGPVPLVGASSDLADAADGADAHDHGHAEGPWNGALLVLDGVLVVGAVLLMVRRPRRRSG</sequence>
<accession>A0ABZ1W0T4</accession>
<name>A0ABZ1W0T4_9ACTN</name>
<dbReference type="SUPFAM" id="SSF81296">
    <property type="entry name" value="E set domains"/>
    <property type="match status" value="1"/>
</dbReference>
<dbReference type="InterPro" id="IPR014755">
    <property type="entry name" value="Cu-Rt/internalin_Ig-like"/>
</dbReference>
<feature type="compositionally biased region" description="Low complexity" evidence="3">
    <location>
        <begin position="1"/>
        <end position="22"/>
    </location>
</feature>